<organism evidence="1 2">
    <name type="scientific">Mesocestoides corti</name>
    <name type="common">Flatworm</name>
    <dbReference type="NCBI Taxonomy" id="53468"/>
    <lineage>
        <taxon>Eukaryota</taxon>
        <taxon>Metazoa</taxon>
        <taxon>Spiralia</taxon>
        <taxon>Lophotrochozoa</taxon>
        <taxon>Platyhelminthes</taxon>
        <taxon>Cestoda</taxon>
        <taxon>Eucestoda</taxon>
        <taxon>Cyclophyllidea</taxon>
        <taxon>Mesocestoididae</taxon>
        <taxon>Mesocestoides</taxon>
    </lineage>
</organism>
<dbReference type="Proteomes" id="UP000267029">
    <property type="component" value="Unassembled WGS sequence"/>
</dbReference>
<evidence type="ECO:0000313" key="1">
    <source>
        <dbReference type="EMBL" id="VDD75257.1"/>
    </source>
</evidence>
<reference evidence="3" key="2">
    <citation type="submission" date="2019-11" db="UniProtKB">
        <authorList>
            <consortium name="WormBaseParasite"/>
        </authorList>
    </citation>
    <scope>IDENTIFICATION</scope>
</reference>
<dbReference type="AlphaFoldDB" id="A0A0R3U3T5"/>
<reference evidence="1 2" key="1">
    <citation type="submission" date="2018-10" db="EMBL/GenBank/DDBJ databases">
        <authorList>
            <consortium name="Pathogen Informatics"/>
        </authorList>
    </citation>
    <scope>NUCLEOTIDE SEQUENCE [LARGE SCALE GENOMIC DNA]</scope>
</reference>
<accession>A0A0R3U3T5</accession>
<gene>
    <name evidence="1" type="ORF">MCOS_LOCUS1260</name>
</gene>
<evidence type="ECO:0000313" key="2">
    <source>
        <dbReference type="Proteomes" id="UP000267029"/>
    </source>
</evidence>
<protein>
    <submittedName>
        <fullName evidence="3">Transposase</fullName>
    </submittedName>
</protein>
<dbReference type="EMBL" id="UXSR01000145">
    <property type="protein sequence ID" value="VDD75257.1"/>
    <property type="molecule type" value="Genomic_DNA"/>
</dbReference>
<dbReference type="WBParaSite" id="MCU_005635-RA">
    <property type="protein sequence ID" value="MCU_005635-RA"/>
    <property type="gene ID" value="MCU_005635"/>
</dbReference>
<proteinExistence type="predicted"/>
<evidence type="ECO:0000313" key="3">
    <source>
        <dbReference type="WBParaSite" id="MCU_005635-RA"/>
    </source>
</evidence>
<sequence length="98" mass="10737">MTCRDALSSRRRINTTDVADTRGWATARALFDAEFVDAAAWCHIGQSVMAPDISHTAASSYPPLSSPHPPHGFKVEQRDCKRFLSRAFGVAQTCTNQA</sequence>
<keyword evidence="2" id="KW-1185">Reference proteome</keyword>
<name>A0A0R3U3T5_MESCO</name>